<feature type="compositionally biased region" description="Low complexity" evidence="1">
    <location>
        <begin position="520"/>
        <end position="533"/>
    </location>
</feature>
<sequence length="593" mass="65035">MSLSNDTRRLIRQIIRQVHPDLFAANPYERQCNSDALQVLNAYVDDLAKGLTPPPARLEFYVREAGALMKREAELPDTGSLAPLFYAFGLITAEELQAADPYATVQDTNFLSWLQETVHEAVRTAEQHELLKWRIRKYRDTLQEKFSLTAVQVGAEYAVSLSEQERQVEALTTLEYGLSSLYQEGMSFDGLSIQLYHPDMCPVESYAYMDEHGEYQMQTSYMKSYIADDGTVHLVADSTTIREQIRALDLDRARMLAFVADFWLGRVKELTPAIQTLLGVKAVWCDTKTEQNSQKFVIWAGYLLEKREDIRRHLGGRTFAFSLIVHSESDGPLINFHTSSPILNVRTDCPPQHLIEFLVSETGVAASEAATEVQSTREREEALLEKVRKAFGLKCIIKICMNDKVLEGAQRLLEHADLIKTTVNLKGASIALDDCYELWDSGFISVPYNFKINELPSKIKLLQSGQRLSDISSSNGVSSSSSPSLVARAAPAGGAAHRSQQQQQQQAGPLTSGGPCSLATTTSSTTTSTSSFGATTRLGTAAAAPHPRAAPSRLSGAARATVAVARAALLSSPSSTHGAARAARTASQRLVAA</sequence>
<feature type="region of interest" description="Disordered" evidence="1">
    <location>
        <begin position="571"/>
        <end position="593"/>
    </location>
</feature>
<feature type="compositionally biased region" description="Low complexity" evidence="1">
    <location>
        <begin position="472"/>
        <end position="506"/>
    </location>
</feature>
<dbReference type="GO" id="GO:0005739">
    <property type="term" value="C:mitochondrion"/>
    <property type="evidence" value="ECO:0007669"/>
    <property type="project" value="TreeGrafter"/>
</dbReference>
<keyword evidence="4" id="KW-1185">Reference proteome</keyword>
<protein>
    <recommendedName>
        <fullName evidence="2">DUF4460 domain-containing protein</fullName>
    </recommendedName>
</protein>
<dbReference type="AlphaFoldDB" id="A0A9W6BFR5"/>
<reference evidence="3 4" key="1">
    <citation type="journal article" date="2023" name="Commun. Biol.">
        <title>Reorganization of the ancestral sex-determining regions during the evolution of trioecy in Pleodorina starrii.</title>
        <authorList>
            <person name="Takahashi K."/>
            <person name="Suzuki S."/>
            <person name="Kawai-Toyooka H."/>
            <person name="Yamamoto K."/>
            <person name="Hamaji T."/>
            <person name="Ootsuki R."/>
            <person name="Yamaguchi H."/>
            <person name="Kawachi M."/>
            <person name="Higashiyama T."/>
            <person name="Nozaki H."/>
        </authorList>
    </citation>
    <scope>NUCLEOTIDE SEQUENCE [LARGE SCALE GENOMIC DNA]</scope>
    <source>
        <strain evidence="3 4">NIES-4479</strain>
    </source>
</reference>
<dbReference type="EMBL" id="BRXU01000004">
    <property type="protein sequence ID" value="GLC50933.1"/>
    <property type="molecule type" value="Genomic_DNA"/>
</dbReference>
<dbReference type="InterPro" id="IPR027986">
    <property type="entry name" value="TCAIM"/>
</dbReference>
<dbReference type="Pfam" id="PF14687">
    <property type="entry name" value="DUF4460"/>
    <property type="match status" value="1"/>
</dbReference>
<evidence type="ECO:0000313" key="4">
    <source>
        <dbReference type="Proteomes" id="UP001165080"/>
    </source>
</evidence>
<feature type="domain" description="DUF4460" evidence="2">
    <location>
        <begin position="4"/>
        <end position="64"/>
    </location>
</feature>
<proteinExistence type="predicted"/>
<dbReference type="PANTHER" id="PTHR31596:SF1">
    <property type="entry name" value="T-CELL ACTIVATION INHIBITOR, MITOCHONDRIAL"/>
    <property type="match status" value="1"/>
</dbReference>
<accession>A0A9W6BFR5</accession>
<evidence type="ECO:0000256" key="1">
    <source>
        <dbReference type="SAM" id="MobiDB-lite"/>
    </source>
</evidence>
<evidence type="ECO:0000313" key="3">
    <source>
        <dbReference type="EMBL" id="GLC50933.1"/>
    </source>
</evidence>
<feature type="region of interest" description="Disordered" evidence="1">
    <location>
        <begin position="472"/>
        <end position="533"/>
    </location>
</feature>
<dbReference type="InterPro" id="IPR028031">
    <property type="entry name" value="DUF4460"/>
</dbReference>
<name>A0A9W6BFR5_9CHLO</name>
<evidence type="ECO:0000259" key="2">
    <source>
        <dbReference type="Pfam" id="PF14687"/>
    </source>
</evidence>
<dbReference type="PANTHER" id="PTHR31596">
    <property type="entry name" value="T-CELL ACTIVATION INHIBITOR, MITOCHONDRIAL"/>
    <property type="match status" value="1"/>
</dbReference>
<dbReference type="OrthoDB" id="511153at2759"/>
<gene>
    <name evidence="3" type="primary">PLEST008533</name>
    <name evidence="3" type="ORF">PLESTB_000448000</name>
</gene>
<dbReference type="Proteomes" id="UP001165080">
    <property type="component" value="Unassembled WGS sequence"/>
</dbReference>
<organism evidence="3 4">
    <name type="scientific">Pleodorina starrii</name>
    <dbReference type="NCBI Taxonomy" id="330485"/>
    <lineage>
        <taxon>Eukaryota</taxon>
        <taxon>Viridiplantae</taxon>
        <taxon>Chlorophyta</taxon>
        <taxon>core chlorophytes</taxon>
        <taxon>Chlorophyceae</taxon>
        <taxon>CS clade</taxon>
        <taxon>Chlamydomonadales</taxon>
        <taxon>Volvocaceae</taxon>
        <taxon>Pleodorina</taxon>
    </lineage>
</organism>
<comment type="caution">
    <text evidence="3">The sequence shown here is derived from an EMBL/GenBank/DDBJ whole genome shotgun (WGS) entry which is preliminary data.</text>
</comment>